<dbReference type="OMA" id="YSREPRT"/>
<dbReference type="AlphaFoldDB" id="A0A1X0RS92"/>
<dbReference type="Pfam" id="PF13349">
    <property type="entry name" value="DUF4097"/>
    <property type="match status" value="1"/>
</dbReference>
<proteinExistence type="predicted"/>
<evidence type="ECO:0000259" key="3">
    <source>
        <dbReference type="Pfam" id="PF13349"/>
    </source>
</evidence>
<evidence type="ECO:0000256" key="1">
    <source>
        <dbReference type="SAM" id="MobiDB-lite"/>
    </source>
</evidence>
<sequence length="461" mass="51085">MSTNITIHKPDDASAQLPPPPPYSREPRTSDAGTYGNINEEQVRLLGNTPPISKQHNNNHGFSGIPYAYHTNAQTEEPVEHTSHRRHPRWCAFIFVVILVTSVIYTFKAKPIRGGRCSGLLPWEKFPETIEFERNINITLDGRVSSGQLTIIPVESGGMIKGTIETTPDLQENISLDIDDNGSITTVLFKTPKLAHNCIRVNMDIYLPYNARESFITFNNVDIKVEPLVQDLKKLYIKNANGDITLNNWTGKSLQISNANGIVSVAEQLRGDDLISIKNKNGPIDLMDVEANGNMYLTTSNNRIQVLGSLQVDDQVHIQSANGPIQLSGRIVSNRFNVETANGNIQVLDEIVAKEKVILRTSNGHIVANIAGEKNNNVFVASSNGWIDLHMTNEFEGKITFTTSGSGKIHVAEDEQVHYVENNNYIKRGYRHKPDDKGDLTVMTSNGGIKVAFDIDSTSNE</sequence>
<dbReference type="VEuPathDB" id="FungiDB:BCV72DRAFT_304661"/>
<accession>A0A1X0RS92</accession>
<dbReference type="InterPro" id="IPR025164">
    <property type="entry name" value="Toastrack_DUF4097"/>
</dbReference>
<dbReference type="EMBL" id="KV921448">
    <property type="protein sequence ID" value="ORE14895.1"/>
    <property type="molecule type" value="Genomic_DNA"/>
</dbReference>
<gene>
    <name evidence="4" type="ORF">BCV71DRAFT_257698</name>
</gene>
<evidence type="ECO:0000313" key="5">
    <source>
        <dbReference type="Proteomes" id="UP000242381"/>
    </source>
</evidence>
<keyword evidence="2" id="KW-0812">Transmembrane</keyword>
<keyword evidence="2" id="KW-0472">Membrane</keyword>
<keyword evidence="2" id="KW-1133">Transmembrane helix</keyword>
<dbReference type="Proteomes" id="UP000242381">
    <property type="component" value="Unassembled WGS sequence"/>
</dbReference>
<organism evidence="4 5">
    <name type="scientific">Rhizopus microsporus</name>
    <dbReference type="NCBI Taxonomy" id="58291"/>
    <lineage>
        <taxon>Eukaryota</taxon>
        <taxon>Fungi</taxon>
        <taxon>Fungi incertae sedis</taxon>
        <taxon>Mucoromycota</taxon>
        <taxon>Mucoromycotina</taxon>
        <taxon>Mucoromycetes</taxon>
        <taxon>Mucorales</taxon>
        <taxon>Mucorineae</taxon>
        <taxon>Rhizopodaceae</taxon>
        <taxon>Rhizopus</taxon>
    </lineage>
</organism>
<name>A0A1X0RS92_RHIZD</name>
<evidence type="ECO:0000256" key="2">
    <source>
        <dbReference type="SAM" id="Phobius"/>
    </source>
</evidence>
<feature type="domain" description="DUF4097" evidence="3">
    <location>
        <begin position="175"/>
        <end position="451"/>
    </location>
</feature>
<protein>
    <recommendedName>
        <fullName evidence="3">DUF4097 domain-containing protein</fullName>
    </recommendedName>
</protein>
<feature type="region of interest" description="Disordered" evidence="1">
    <location>
        <begin position="1"/>
        <end position="35"/>
    </location>
</feature>
<feature type="transmembrane region" description="Helical" evidence="2">
    <location>
        <begin position="90"/>
        <end position="107"/>
    </location>
</feature>
<reference evidence="4 5" key="1">
    <citation type="journal article" date="2016" name="Proc. Natl. Acad. Sci. U.S.A.">
        <title>Lipid metabolic changes in an early divergent fungus govern the establishment of a mutualistic symbiosis with endobacteria.</title>
        <authorList>
            <person name="Lastovetsky O.A."/>
            <person name="Gaspar M.L."/>
            <person name="Mondo S.J."/>
            <person name="LaButti K.M."/>
            <person name="Sandor L."/>
            <person name="Grigoriev I.V."/>
            <person name="Henry S.A."/>
            <person name="Pawlowska T.E."/>
        </authorList>
    </citation>
    <scope>NUCLEOTIDE SEQUENCE [LARGE SCALE GENOMIC DNA]</scope>
    <source>
        <strain evidence="4 5">ATCC 11559</strain>
    </source>
</reference>
<evidence type="ECO:0000313" key="4">
    <source>
        <dbReference type="EMBL" id="ORE14895.1"/>
    </source>
</evidence>